<reference evidence="1" key="1">
    <citation type="submission" date="2023-06" db="EMBL/GenBank/DDBJ databases">
        <authorList>
            <person name="Jiang Y."/>
            <person name="Liu Q."/>
        </authorList>
    </citation>
    <scope>NUCLEOTIDE SEQUENCE</scope>
    <source>
        <strain evidence="1">CGMCC 1.12090</strain>
    </source>
</reference>
<dbReference type="InterPro" id="IPR009467">
    <property type="entry name" value="Glycolipid-bd_prot_put"/>
</dbReference>
<gene>
    <name evidence="1" type="ORF">Q2T77_04715</name>
</gene>
<dbReference type="SUPFAM" id="SSF159275">
    <property type="entry name" value="PA1994-like"/>
    <property type="match status" value="1"/>
</dbReference>
<dbReference type="Pfam" id="PF06475">
    <property type="entry name" value="Glycolipid_bind"/>
    <property type="match status" value="1"/>
</dbReference>
<protein>
    <submittedName>
        <fullName evidence="1">Glycolipid-binding domain-containing protein</fullName>
    </submittedName>
</protein>
<dbReference type="EMBL" id="JAUKVY010000003">
    <property type="protein sequence ID" value="MDO1531581.1"/>
    <property type="molecule type" value="Genomic_DNA"/>
</dbReference>
<dbReference type="RefSeq" id="WP_301804660.1">
    <property type="nucleotide sequence ID" value="NZ_JAUJZH010000003.1"/>
</dbReference>
<accession>A0ABT8RY40</accession>
<evidence type="ECO:0000313" key="1">
    <source>
        <dbReference type="EMBL" id="MDO1531581.1"/>
    </source>
</evidence>
<evidence type="ECO:0000313" key="2">
    <source>
        <dbReference type="Proteomes" id="UP001169027"/>
    </source>
</evidence>
<dbReference type="Proteomes" id="UP001169027">
    <property type="component" value="Unassembled WGS sequence"/>
</dbReference>
<comment type="caution">
    <text evidence="1">The sequence shown here is derived from an EMBL/GenBank/DDBJ whole genome shotgun (WGS) entry which is preliminary data.</text>
</comment>
<proteinExistence type="predicted"/>
<keyword evidence="2" id="KW-1185">Reference proteome</keyword>
<sequence length="186" mass="21139">MQTLATILWRRLGQPGHDVCRLERAGDNWQIDGGAAFRHEDGRVAQLHYRVRCDRAWHTQWCTVRGWLGGEAIDLSIVHGAHGVWKLNDVPVAELGHCVDLDLGFTPATNLLQLRRLHLAAGESADAPVAWLDLDGGGLTELQQRYERRSDSDYWYAAPRFDYEGMLEVTPDGFIRRYPTMWEAEA</sequence>
<organism evidence="1 2">
    <name type="scientific">Variovorax ginsengisoli</name>
    <dbReference type="NCBI Taxonomy" id="363844"/>
    <lineage>
        <taxon>Bacteria</taxon>
        <taxon>Pseudomonadati</taxon>
        <taxon>Pseudomonadota</taxon>
        <taxon>Betaproteobacteria</taxon>
        <taxon>Burkholderiales</taxon>
        <taxon>Comamonadaceae</taxon>
        <taxon>Variovorax</taxon>
    </lineage>
</organism>
<name>A0ABT8RY40_9BURK</name>